<dbReference type="PANTHER" id="PTHR13610">
    <property type="entry name" value="METHYLTRANSFERASE DOMAIN-CONTAINING PROTEIN"/>
    <property type="match status" value="1"/>
</dbReference>
<keyword evidence="7" id="KW-1185">Reference proteome</keyword>
<dbReference type="SUPFAM" id="SSF53335">
    <property type="entry name" value="S-adenosyl-L-methionine-dependent methyltransferases"/>
    <property type="match status" value="1"/>
</dbReference>
<evidence type="ECO:0000256" key="1">
    <source>
        <dbReference type="ARBA" id="ARBA00022603"/>
    </source>
</evidence>
<keyword evidence="3" id="KW-0949">S-adenosyl-L-methionine</keyword>
<keyword evidence="4" id="KW-1133">Transmembrane helix</keyword>
<protein>
    <recommendedName>
        <fullName evidence="5">Methyltransferase domain-containing protein</fullName>
    </recommendedName>
</protein>
<dbReference type="InterPro" id="IPR026170">
    <property type="entry name" value="FAM173A/B"/>
</dbReference>
<dbReference type="GO" id="GO:0032259">
    <property type="term" value="P:methylation"/>
    <property type="evidence" value="ECO:0007669"/>
    <property type="project" value="UniProtKB-KW"/>
</dbReference>
<keyword evidence="4" id="KW-0812">Transmembrane</keyword>
<name>A0A919CT47_9PROT</name>
<dbReference type="AlphaFoldDB" id="A0A919CT47"/>
<dbReference type="Gene3D" id="3.40.50.150">
    <property type="entry name" value="Vaccinia Virus protein VP39"/>
    <property type="match status" value="1"/>
</dbReference>
<keyword evidence="2" id="KW-0808">Transferase</keyword>
<evidence type="ECO:0000256" key="4">
    <source>
        <dbReference type="SAM" id="Phobius"/>
    </source>
</evidence>
<evidence type="ECO:0000259" key="5">
    <source>
        <dbReference type="Pfam" id="PF13649"/>
    </source>
</evidence>
<dbReference type="Proteomes" id="UP000630353">
    <property type="component" value="Unassembled WGS sequence"/>
</dbReference>
<dbReference type="RefSeq" id="WP_189994230.1">
    <property type="nucleotide sequence ID" value="NZ_BMZS01000012.1"/>
</dbReference>
<organism evidence="6 7">
    <name type="scientific">Thalassobaculum fulvum</name>
    <dbReference type="NCBI Taxonomy" id="1633335"/>
    <lineage>
        <taxon>Bacteria</taxon>
        <taxon>Pseudomonadati</taxon>
        <taxon>Pseudomonadota</taxon>
        <taxon>Alphaproteobacteria</taxon>
        <taxon>Rhodospirillales</taxon>
        <taxon>Thalassobaculaceae</taxon>
        <taxon>Thalassobaculum</taxon>
    </lineage>
</organism>
<evidence type="ECO:0000256" key="2">
    <source>
        <dbReference type="ARBA" id="ARBA00022679"/>
    </source>
</evidence>
<dbReference type="InterPro" id="IPR029063">
    <property type="entry name" value="SAM-dependent_MTases_sf"/>
</dbReference>
<feature type="domain" description="Methyltransferase" evidence="5">
    <location>
        <begin position="60"/>
        <end position="130"/>
    </location>
</feature>
<evidence type="ECO:0000313" key="7">
    <source>
        <dbReference type="Proteomes" id="UP000630353"/>
    </source>
</evidence>
<evidence type="ECO:0000313" key="6">
    <source>
        <dbReference type="EMBL" id="GHD60651.1"/>
    </source>
</evidence>
<reference evidence="6" key="1">
    <citation type="journal article" date="2014" name="Int. J. Syst. Evol. Microbiol.">
        <title>Complete genome sequence of Corynebacterium casei LMG S-19264T (=DSM 44701T), isolated from a smear-ripened cheese.</title>
        <authorList>
            <consortium name="US DOE Joint Genome Institute (JGI-PGF)"/>
            <person name="Walter F."/>
            <person name="Albersmeier A."/>
            <person name="Kalinowski J."/>
            <person name="Ruckert C."/>
        </authorList>
    </citation>
    <scope>NUCLEOTIDE SEQUENCE</scope>
    <source>
        <strain evidence="6">KCTC 42651</strain>
    </source>
</reference>
<dbReference type="InterPro" id="IPR041698">
    <property type="entry name" value="Methyltransf_25"/>
</dbReference>
<gene>
    <name evidence="6" type="ORF">GCM10017083_46830</name>
</gene>
<proteinExistence type="predicted"/>
<dbReference type="PANTHER" id="PTHR13610:SF9">
    <property type="entry name" value="FI06469P"/>
    <property type="match status" value="1"/>
</dbReference>
<dbReference type="Pfam" id="PF13649">
    <property type="entry name" value="Methyltransf_25"/>
    <property type="match status" value="1"/>
</dbReference>
<keyword evidence="1" id="KW-0489">Methyltransferase</keyword>
<keyword evidence="4" id="KW-0472">Membrane</keyword>
<accession>A0A919CT47</accession>
<evidence type="ECO:0000256" key="3">
    <source>
        <dbReference type="ARBA" id="ARBA00022691"/>
    </source>
</evidence>
<reference evidence="6" key="2">
    <citation type="submission" date="2020-09" db="EMBL/GenBank/DDBJ databases">
        <authorList>
            <person name="Sun Q."/>
            <person name="Kim S."/>
        </authorList>
    </citation>
    <scope>NUCLEOTIDE SEQUENCE</scope>
    <source>
        <strain evidence="6">KCTC 42651</strain>
    </source>
</reference>
<dbReference type="CDD" id="cd02440">
    <property type="entry name" value="AdoMet_MTases"/>
    <property type="match status" value="1"/>
</dbReference>
<dbReference type="EMBL" id="BMZS01000012">
    <property type="protein sequence ID" value="GHD60651.1"/>
    <property type="molecule type" value="Genomic_DNA"/>
</dbReference>
<dbReference type="GO" id="GO:0016279">
    <property type="term" value="F:protein-lysine N-methyltransferase activity"/>
    <property type="evidence" value="ECO:0007669"/>
    <property type="project" value="InterPro"/>
</dbReference>
<sequence length="201" mass="21283">MNPIEVVIAGPEAVALVTLLAGGLLIVAYALRTGVPPMPTGSGIRAVMLRLLPATVDGTVYDLGSGWGGLAFALARRYPSNRVVGIELSPLPWLFARAMLMLRRYPNLEFRRAELMAASLSDAGAVVCYLMPATMRRLAPKLTAELRPGTPVVAYSFAFDGWPPDAAVLEAESGPMPVYRYTVTRAPTVTPDPGASSPAGT</sequence>
<feature type="transmembrane region" description="Helical" evidence="4">
    <location>
        <begin position="6"/>
        <end position="31"/>
    </location>
</feature>
<comment type="caution">
    <text evidence="6">The sequence shown here is derived from an EMBL/GenBank/DDBJ whole genome shotgun (WGS) entry which is preliminary data.</text>
</comment>